<dbReference type="InterPro" id="IPR020290">
    <property type="entry name" value="Gp88"/>
</dbReference>
<dbReference type="AlphaFoldDB" id="A0AA96DKP1"/>
<sequence length="272" mass="32591">MKFQYLIPYYNMSGEKFKTNGYYQTYLTLNNFMKKDNLIDIDRTNITNTTIINKICPRRSLGCENLCFNIIRYNRKYINSKKTKFINNLTKEYLYNRTIFKNKLKKDLSELIKHSNSKNIKPVVRLNNMSDILWENIFTDIFLDFKDIQFYDYTKHNIIKRIKTLRQKNISNYHLVYSRTEKDSWKKISYLLNQNIDVAVVIDEELKQSLLDNITYNTYNVIDGDAYDNRILDKLYKSKNHINKGILILLNAVYTNRRKDSPGFVIKDINEL</sequence>
<evidence type="ECO:0000313" key="5">
    <source>
        <dbReference type="EMBL" id="WNP40934.1"/>
    </source>
</evidence>
<dbReference type="EMBL" id="CP135131">
    <property type="protein sequence ID" value="WNP40934.1"/>
    <property type="molecule type" value="Genomic_DNA"/>
</dbReference>
<reference evidence="2" key="1">
    <citation type="submission" date="2023-09" db="EMBL/GenBank/DDBJ databases">
        <title>Arcobacter tbilisiensis sp. nov. isolated from chicken meat in Tbilisi, Georgia.</title>
        <authorList>
            <person name="Matthias R."/>
            <person name="Zautner A.E."/>
        </authorList>
    </citation>
    <scope>NUCLEOTIDE SEQUENCE</scope>
    <source>
        <strain evidence="4">LEO 101</strain>
        <strain evidence="2">LEO 49</strain>
        <strain evidence="5">LEO 50</strain>
        <strain evidence="3">LEO 53</strain>
    </source>
</reference>
<dbReference type="EMBL" id="CP135130">
    <property type="protein sequence ID" value="WNP38842.1"/>
    <property type="molecule type" value="Genomic_DNA"/>
</dbReference>
<name>A0AA96DKP1_9BACT</name>
<dbReference type="EMBL" id="CP134853">
    <property type="protein sequence ID" value="WNL28570.1"/>
    <property type="molecule type" value="Genomic_DNA"/>
</dbReference>
<evidence type="ECO:0000313" key="3">
    <source>
        <dbReference type="EMBL" id="WNL32692.1"/>
    </source>
</evidence>
<evidence type="ECO:0000313" key="4">
    <source>
        <dbReference type="EMBL" id="WNP38842.1"/>
    </source>
</evidence>
<evidence type="ECO:0000313" key="2">
    <source>
        <dbReference type="EMBL" id="WNL28570.1"/>
    </source>
</evidence>
<dbReference type="EMBL" id="CP134855">
    <property type="protein sequence ID" value="WNL32692.1"/>
    <property type="molecule type" value="Genomic_DNA"/>
</dbReference>
<accession>A0AA96DKP1</accession>
<gene>
    <name evidence="4" type="ORF">RJG58_03880</name>
    <name evidence="5" type="ORF">RMP69_03880</name>
    <name evidence="2" type="ORF">RMQ65_04215</name>
    <name evidence="3" type="ORF">RMQ67_03880</name>
</gene>
<organism evidence="2">
    <name type="scientific">Arcobacter sp. AZ-2023</name>
    <dbReference type="NCBI Taxonomy" id="3074453"/>
    <lineage>
        <taxon>Bacteria</taxon>
        <taxon>Pseudomonadati</taxon>
        <taxon>Campylobacterota</taxon>
        <taxon>Epsilonproteobacteria</taxon>
        <taxon>Campylobacterales</taxon>
        <taxon>Arcobacteraceae</taxon>
        <taxon>Arcobacter</taxon>
    </lineage>
</organism>
<feature type="domain" description="Gene product 88" evidence="1">
    <location>
        <begin position="54"/>
        <end position="234"/>
    </location>
</feature>
<evidence type="ECO:0000259" key="1">
    <source>
        <dbReference type="Pfam" id="PF17338"/>
    </source>
</evidence>
<dbReference type="Pfam" id="PF17338">
    <property type="entry name" value="GP88"/>
    <property type="match status" value="1"/>
</dbReference>
<protein>
    <recommendedName>
        <fullName evidence="1">Gene product 88 domain-containing protein</fullName>
    </recommendedName>
</protein>
<proteinExistence type="predicted"/>